<dbReference type="EMBL" id="JADFFL010000001">
    <property type="protein sequence ID" value="MBE9660256.1"/>
    <property type="molecule type" value="Genomic_DNA"/>
</dbReference>
<protein>
    <submittedName>
        <fullName evidence="8">Beta galactosidase jelly roll domain-containing protein</fullName>
    </submittedName>
</protein>
<dbReference type="Gene3D" id="3.20.20.80">
    <property type="entry name" value="Glycosidases"/>
    <property type="match status" value="1"/>
</dbReference>
<dbReference type="PANTHER" id="PTHR42732:SF2">
    <property type="entry name" value="BETA-MANNOSIDASE"/>
    <property type="match status" value="1"/>
</dbReference>
<feature type="chain" id="PRO_5037334592" evidence="4">
    <location>
        <begin position="21"/>
        <end position="744"/>
    </location>
</feature>
<keyword evidence="3" id="KW-0326">Glycosidase</keyword>
<evidence type="ECO:0000313" key="9">
    <source>
        <dbReference type="Proteomes" id="UP000622475"/>
    </source>
</evidence>
<dbReference type="Gene3D" id="2.60.40.10">
    <property type="entry name" value="Immunoglobulins"/>
    <property type="match status" value="1"/>
</dbReference>
<evidence type="ECO:0000313" key="8">
    <source>
        <dbReference type="EMBL" id="MBE9660256.1"/>
    </source>
</evidence>
<dbReference type="Proteomes" id="UP000622475">
    <property type="component" value="Unassembled WGS sequence"/>
</dbReference>
<evidence type="ECO:0000256" key="1">
    <source>
        <dbReference type="ARBA" id="ARBA00007401"/>
    </source>
</evidence>
<reference evidence="8" key="1">
    <citation type="submission" date="2020-10" db="EMBL/GenBank/DDBJ databases">
        <title>Mucilaginibacter mali sp. nov., isolated from rhizosphere soil of apple orchard.</title>
        <authorList>
            <person name="Lee J.-S."/>
            <person name="Kim H.S."/>
            <person name="Kim J.-S."/>
        </authorList>
    </citation>
    <scope>NUCLEOTIDE SEQUENCE</scope>
    <source>
        <strain evidence="8">KCTC 22746</strain>
    </source>
</reference>
<dbReference type="SUPFAM" id="SSF51445">
    <property type="entry name" value="(Trans)glycosidases"/>
    <property type="match status" value="1"/>
</dbReference>
<dbReference type="InterPro" id="IPR036156">
    <property type="entry name" value="Beta-gal/glucu_dom_sf"/>
</dbReference>
<dbReference type="GO" id="GO:0004553">
    <property type="term" value="F:hydrolase activity, hydrolyzing O-glycosyl compounds"/>
    <property type="evidence" value="ECO:0007669"/>
    <property type="project" value="InterPro"/>
</dbReference>
<evidence type="ECO:0000259" key="7">
    <source>
        <dbReference type="Pfam" id="PF02837"/>
    </source>
</evidence>
<keyword evidence="9" id="KW-1185">Reference proteome</keyword>
<dbReference type="AlphaFoldDB" id="A0A929KYY8"/>
<keyword evidence="2" id="KW-0378">Hydrolase</keyword>
<evidence type="ECO:0000256" key="4">
    <source>
        <dbReference type="SAM" id="SignalP"/>
    </source>
</evidence>
<dbReference type="Pfam" id="PF02837">
    <property type="entry name" value="Glyco_hydro_2_N"/>
    <property type="match status" value="1"/>
</dbReference>
<dbReference type="SUPFAM" id="SSF49303">
    <property type="entry name" value="beta-Galactosidase/glucuronidase domain"/>
    <property type="match status" value="1"/>
</dbReference>
<dbReference type="GO" id="GO:0005975">
    <property type="term" value="P:carbohydrate metabolic process"/>
    <property type="evidence" value="ECO:0007669"/>
    <property type="project" value="InterPro"/>
</dbReference>
<sequence>MKPSKLLLLAFGALPALLFAQQWQPKKALLMSKFAKDVDPNHVLPEYPRPQMVRKEWINLNGLWDYQPAANKNEALPKGPFKSKILVPFAVESALSGVMEHHESIWYHRKFKVPANWKDQRVLVHFGAVDYESEVFVNGKSLGKHTGGYDPFTYDITEQIVGEGDQDIAVRVYDPTDKGGYPRGKQTLNPQGIMYQSVTGIWQTVWLEPVPKVGISELKIVPDVDKGLVKITVSIPGAPDKTQVSVAVTDAGKPISSSIAYANKEISVPVKNAKLWSPDVPFLYDMKVSVLGSDNKILDAVDSYFGMRKIAIAEDGGFKKMYLNNKFLFQIGPLDQGFWPDGGYTAPTDAALRYDLEMTKAFGFNMVRKHIKVEPYRWYYWADKLGLLVWQDMPSPNSYTEKVPPVEKEAFKSELERLVKTHWNSPSIISWVVFNEAQAQHNTPELVDMVKRLDPSRLVNQASGGNHHGVGDVLDVHAYPPPAVPSSKLQALACGEYGGIGFVIPNHTWKVGPTYIMINNEQDYLDMYDRFATDLTMYKTSQGLSAAVYTEITDVEIELNGLLTYDREVIKGSVEKIRASNLKAINDHIYLREVLPSSQVNARTWKYTFDKPADGWEKTNFADASWKSGQAGFGTSFTPGANVKTVWNSNDIWLRQEFTLGDLKGINRDEIVLYMHHDEDADVYINGVKAATAKNYTSSYTTIKMSKEAQAALIANGKNVMAIHCAQKQGGQYIDAGLSVISKK</sequence>
<gene>
    <name evidence="8" type="ORF">IRJ16_00020</name>
</gene>
<accession>A0A929KYY8</accession>
<dbReference type="InterPro" id="IPR013783">
    <property type="entry name" value="Ig-like_fold"/>
</dbReference>
<dbReference type="Pfam" id="PF02836">
    <property type="entry name" value="Glyco_hydro_2_C"/>
    <property type="match status" value="1"/>
</dbReference>
<dbReference type="Pfam" id="PF00703">
    <property type="entry name" value="Glyco_hydro_2"/>
    <property type="match status" value="1"/>
</dbReference>
<feature type="domain" description="Glycoside hydrolase family 2 immunoglobulin-like beta-sandwich" evidence="5">
    <location>
        <begin position="215"/>
        <end position="308"/>
    </location>
</feature>
<dbReference type="Gene3D" id="2.60.120.260">
    <property type="entry name" value="Galactose-binding domain-like"/>
    <property type="match status" value="2"/>
</dbReference>
<dbReference type="InterPro" id="IPR006102">
    <property type="entry name" value="Ig-like_GH2"/>
</dbReference>
<dbReference type="SUPFAM" id="SSF49785">
    <property type="entry name" value="Galactose-binding domain-like"/>
    <property type="match status" value="2"/>
</dbReference>
<comment type="similarity">
    <text evidence="1">Belongs to the glycosyl hydrolase 2 family.</text>
</comment>
<keyword evidence="4" id="KW-0732">Signal</keyword>
<organism evidence="8 9">
    <name type="scientific">Mucilaginibacter myungsuensis</name>
    <dbReference type="NCBI Taxonomy" id="649104"/>
    <lineage>
        <taxon>Bacteria</taxon>
        <taxon>Pseudomonadati</taxon>
        <taxon>Bacteroidota</taxon>
        <taxon>Sphingobacteriia</taxon>
        <taxon>Sphingobacteriales</taxon>
        <taxon>Sphingobacteriaceae</taxon>
        <taxon>Mucilaginibacter</taxon>
    </lineage>
</organism>
<evidence type="ECO:0000256" key="3">
    <source>
        <dbReference type="ARBA" id="ARBA00023295"/>
    </source>
</evidence>
<dbReference type="InterPro" id="IPR006104">
    <property type="entry name" value="Glyco_hydro_2_N"/>
</dbReference>
<dbReference type="InterPro" id="IPR051913">
    <property type="entry name" value="GH2_Domain-Containing"/>
</dbReference>
<dbReference type="PANTHER" id="PTHR42732">
    <property type="entry name" value="BETA-GALACTOSIDASE"/>
    <property type="match status" value="1"/>
</dbReference>
<evidence type="ECO:0000259" key="5">
    <source>
        <dbReference type="Pfam" id="PF00703"/>
    </source>
</evidence>
<evidence type="ECO:0000256" key="2">
    <source>
        <dbReference type="ARBA" id="ARBA00022801"/>
    </source>
</evidence>
<dbReference type="InterPro" id="IPR008979">
    <property type="entry name" value="Galactose-bd-like_sf"/>
</dbReference>
<dbReference type="InterPro" id="IPR006103">
    <property type="entry name" value="Glyco_hydro_2_cat"/>
</dbReference>
<name>A0A929KYY8_9SPHI</name>
<feature type="signal peptide" evidence="4">
    <location>
        <begin position="1"/>
        <end position="20"/>
    </location>
</feature>
<feature type="domain" description="Glycosyl hydrolases family 2 sugar binding" evidence="7">
    <location>
        <begin position="87"/>
        <end position="181"/>
    </location>
</feature>
<feature type="domain" description="Glycoside hydrolase family 2 catalytic" evidence="6">
    <location>
        <begin position="350"/>
        <end position="467"/>
    </location>
</feature>
<proteinExistence type="inferred from homology"/>
<dbReference type="RefSeq" id="WP_194109464.1">
    <property type="nucleotide sequence ID" value="NZ_JADFFL010000001.1"/>
</dbReference>
<evidence type="ECO:0000259" key="6">
    <source>
        <dbReference type="Pfam" id="PF02836"/>
    </source>
</evidence>
<comment type="caution">
    <text evidence="8">The sequence shown here is derived from an EMBL/GenBank/DDBJ whole genome shotgun (WGS) entry which is preliminary data.</text>
</comment>
<dbReference type="InterPro" id="IPR017853">
    <property type="entry name" value="GH"/>
</dbReference>